<reference evidence="2 3" key="1">
    <citation type="submission" date="2017-11" db="EMBL/GenBank/DDBJ databases">
        <title>Genome sequence of Pantoea cypripedii NE1.</title>
        <authorList>
            <person name="Nascimento F.X."/>
        </authorList>
    </citation>
    <scope>NUCLEOTIDE SEQUENCE [LARGE SCALE GENOMIC DNA]</scope>
    <source>
        <strain evidence="2 3">NE1</strain>
    </source>
</reference>
<gene>
    <name evidence="2" type="ORF">CUN67_13220</name>
</gene>
<protein>
    <submittedName>
        <fullName evidence="2">Haloacid dehalogenase</fullName>
    </submittedName>
</protein>
<organism evidence="2 3">
    <name type="scientific">Pantoea cypripedii</name>
    <name type="common">Pectobacterium cypripedii</name>
    <name type="synonym">Erwinia cypripedii</name>
    <dbReference type="NCBI Taxonomy" id="55209"/>
    <lineage>
        <taxon>Bacteria</taxon>
        <taxon>Pseudomonadati</taxon>
        <taxon>Pseudomonadota</taxon>
        <taxon>Gammaproteobacteria</taxon>
        <taxon>Enterobacterales</taxon>
        <taxon>Erwiniaceae</taxon>
        <taxon>Pantoea</taxon>
    </lineage>
</organism>
<keyword evidence="1" id="KW-0479">Metal-binding</keyword>
<evidence type="ECO:0000256" key="1">
    <source>
        <dbReference type="ARBA" id="ARBA00022723"/>
    </source>
</evidence>
<dbReference type="InterPro" id="IPR023214">
    <property type="entry name" value="HAD_sf"/>
</dbReference>
<dbReference type="Proteomes" id="UP000502005">
    <property type="component" value="Chromosome"/>
</dbReference>
<dbReference type="EMBL" id="CP024768">
    <property type="protein sequence ID" value="QGY29833.1"/>
    <property type="molecule type" value="Genomic_DNA"/>
</dbReference>
<dbReference type="GO" id="GO:0046872">
    <property type="term" value="F:metal ion binding"/>
    <property type="evidence" value="ECO:0007669"/>
    <property type="project" value="UniProtKB-KW"/>
</dbReference>
<dbReference type="Gene3D" id="3.40.50.1000">
    <property type="entry name" value="HAD superfamily/HAD-like"/>
    <property type="match status" value="1"/>
</dbReference>
<evidence type="ECO:0000313" key="3">
    <source>
        <dbReference type="Proteomes" id="UP000502005"/>
    </source>
</evidence>
<dbReference type="InterPro" id="IPR036412">
    <property type="entry name" value="HAD-like_sf"/>
</dbReference>
<dbReference type="Gene3D" id="1.10.150.240">
    <property type="entry name" value="Putative phosphatase, domain 2"/>
    <property type="match status" value="1"/>
</dbReference>
<name>A0A6B9G3F9_PANCY</name>
<accession>A0A6B9G3F9</accession>
<dbReference type="RefSeq" id="WP_208715771.1">
    <property type="nucleotide sequence ID" value="NZ_CP024768.1"/>
</dbReference>
<dbReference type="AlphaFoldDB" id="A0A6B9G3F9"/>
<proteinExistence type="predicted"/>
<dbReference type="SUPFAM" id="SSF56784">
    <property type="entry name" value="HAD-like"/>
    <property type="match status" value="1"/>
</dbReference>
<evidence type="ECO:0000313" key="2">
    <source>
        <dbReference type="EMBL" id="QGY29833.1"/>
    </source>
</evidence>
<sequence length="613" mass="70131">MNDEDILKTMNFKDDEMELASLRHQAKQARVISFDFFDTLFVRPLNDPEDAFDLVGCKFGLDNFRQLRRKAQALAFKQMVKEGRKEITLENIYNQFPDVRSDVGTLARAEYDIELALVEPNPFFLKFFNEMLAAGKTVVITSDMYMGEEFFRAALDKYNIPQVPLYISATRNATKRDTGEIFDFIIQDCEVSADDILHIGDNELADVVRPREKGLKVWHYQPEHLRTKHLRSKLKGQSLGTSLIEGLYRTSAPEEVPNHTFQQLGYVYQGSATLGFLEWIRKQCIKDEVDNLLFVSRDGFSLERLARNYFSDRLPDFSYFMGSRIAFNLALMTEDNFGQHINFLMSGSDGLSPGELLERIGIEPPTDDVMYSLGVPPQMIIKPDNYALVQKFLLGYKAEILKVCQRNRRGLFIYLNSLGIKPGDTIALVDVGWSGTTQEAFEQTVKSFFNINVVGYYFCLANTIERRRRDSHMNMKALINAESFPQAVIDKVYENRVAVELFFSAPHNTVIGYKPVGKRVIPVTDVGRSKAKDHNVINDKLNIGVDAFCNDYHNLIGKLQVSLTPLQLSSPLVELVTKDSWRQNPLFQQVENFDSWGSSRNQTVKFADYFKKP</sequence>
<dbReference type="InterPro" id="IPR023198">
    <property type="entry name" value="PGP-like_dom2"/>
</dbReference>